<protein>
    <submittedName>
        <fullName evidence="2">NAD(P)-dependent dehydrogenase, short-chain alcohol dehydrogenase family</fullName>
    </submittedName>
</protein>
<dbReference type="InterPro" id="IPR036291">
    <property type="entry name" value="NAD(P)-bd_dom_sf"/>
</dbReference>
<dbReference type="InterPro" id="IPR002347">
    <property type="entry name" value="SDR_fam"/>
</dbReference>
<reference evidence="2 3" key="1">
    <citation type="submission" date="2017-06" db="EMBL/GenBank/DDBJ databases">
        <authorList>
            <person name="Kim H.J."/>
            <person name="Triplett B.A."/>
        </authorList>
    </citation>
    <scope>NUCLEOTIDE SEQUENCE [LARGE SCALE GENOMIC DNA]</scope>
    <source>
        <strain evidence="2 3">CGMCC 4.2132</strain>
    </source>
</reference>
<dbReference type="EMBL" id="FZOD01000042">
    <property type="protein sequence ID" value="SNT42819.1"/>
    <property type="molecule type" value="Genomic_DNA"/>
</dbReference>
<accession>A0A239MLW4</accession>
<dbReference type="Proteomes" id="UP000198282">
    <property type="component" value="Unassembled WGS sequence"/>
</dbReference>
<dbReference type="PANTHER" id="PTHR47534">
    <property type="entry name" value="YALI0E05731P"/>
    <property type="match status" value="1"/>
</dbReference>
<dbReference type="SUPFAM" id="SSF51735">
    <property type="entry name" value="NAD(P)-binding Rossmann-fold domains"/>
    <property type="match status" value="1"/>
</dbReference>
<evidence type="ECO:0000313" key="2">
    <source>
        <dbReference type="EMBL" id="SNT42819.1"/>
    </source>
</evidence>
<dbReference type="Pfam" id="PF00106">
    <property type="entry name" value="adh_short"/>
    <property type="match status" value="1"/>
</dbReference>
<evidence type="ECO:0000256" key="1">
    <source>
        <dbReference type="ARBA" id="ARBA00023002"/>
    </source>
</evidence>
<name>A0A239MLW4_9ACTN</name>
<dbReference type="Gene3D" id="3.40.50.720">
    <property type="entry name" value="NAD(P)-binding Rossmann-like Domain"/>
    <property type="match status" value="1"/>
</dbReference>
<dbReference type="AlphaFoldDB" id="A0A239MLW4"/>
<dbReference type="InterPro" id="IPR052228">
    <property type="entry name" value="Sec_Metab_Biosynth_Oxidored"/>
</dbReference>
<sequence>MKTVVITGGTDGIGRALASELLGEGATVIVVGRNPAKGRDFLTAADKAGSADRARFVTADLSLLAETEKAVAEIRAEIPVVDALVLCARHYRSRRTVTSEGLEENFALFYLSRRLFGQGLADALAAAEAPVVVNVAGPGAPLDIVRWDDLQLRHGYHGGAALGQGGKLNDLLGIAFSERHGGRGIRYVLVHPGVTATGFSGEYDQATLPHIRSMQAGAKPVSAALPPILSAIERPPAAALSAFVEGRELDVSGPDFDPAAARRLEALTERLLAARRDVRSR</sequence>
<dbReference type="OrthoDB" id="2860165at2"/>
<keyword evidence="1" id="KW-0560">Oxidoreductase</keyword>
<gene>
    <name evidence="2" type="ORF">SAMN05216276_104233</name>
</gene>
<organism evidence="2 3">
    <name type="scientific">Streptosporangium subroseum</name>
    <dbReference type="NCBI Taxonomy" id="106412"/>
    <lineage>
        <taxon>Bacteria</taxon>
        <taxon>Bacillati</taxon>
        <taxon>Actinomycetota</taxon>
        <taxon>Actinomycetes</taxon>
        <taxon>Streptosporangiales</taxon>
        <taxon>Streptosporangiaceae</taxon>
        <taxon>Streptosporangium</taxon>
    </lineage>
</organism>
<dbReference type="PRINTS" id="PR00081">
    <property type="entry name" value="GDHRDH"/>
</dbReference>
<dbReference type="RefSeq" id="WP_089211057.1">
    <property type="nucleotide sequence ID" value="NZ_FZOD01000042.1"/>
</dbReference>
<keyword evidence="3" id="KW-1185">Reference proteome</keyword>
<dbReference type="GO" id="GO:0016491">
    <property type="term" value="F:oxidoreductase activity"/>
    <property type="evidence" value="ECO:0007669"/>
    <property type="project" value="UniProtKB-KW"/>
</dbReference>
<proteinExistence type="predicted"/>
<evidence type="ECO:0000313" key="3">
    <source>
        <dbReference type="Proteomes" id="UP000198282"/>
    </source>
</evidence>
<dbReference type="PANTHER" id="PTHR47534:SF3">
    <property type="entry name" value="ALCOHOL DEHYDROGENASE-LIKE C-TERMINAL DOMAIN-CONTAINING PROTEIN"/>
    <property type="match status" value="1"/>
</dbReference>